<proteinExistence type="predicted"/>
<sequence length="63" mass="7039">MDDHLCPHCSCDAASVLCFRTDDGRFAAAIQCHVCGYEKPTAEGFEDEQAAREAAQREWFQTV</sequence>
<dbReference type="AlphaFoldDB" id="A0A1B2EVZ6"/>
<evidence type="ECO:0000313" key="1">
    <source>
        <dbReference type="EMBL" id="ANY84128.1"/>
    </source>
</evidence>
<dbReference type="KEGG" id="moc:BB934_38420"/>
<name>A0A1B2EVZ6_9HYPH</name>
<keyword evidence="1" id="KW-0614">Plasmid</keyword>
<protein>
    <submittedName>
        <fullName evidence="1">Uncharacterized protein</fullName>
    </submittedName>
</protein>
<organism evidence="1">
    <name type="scientific">Microvirga ossetica</name>
    <dbReference type="NCBI Taxonomy" id="1882682"/>
    <lineage>
        <taxon>Bacteria</taxon>
        <taxon>Pseudomonadati</taxon>
        <taxon>Pseudomonadota</taxon>
        <taxon>Alphaproteobacteria</taxon>
        <taxon>Hyphomicrobiales</taxon>
        <taxon>Methylobacteriaceae</taxon>
        <taxon>Microvirga</taxon>
    </lineage>
</organism>
<geneLocation type="plasmid" evidence="1">
    <name>unnamed2</name>
</geneLocation>
<dbReference type="RefSeq" id="WP_099515061.1">
    <property type="nucleotide sequence ID" value="NZ_CP016619.1"/>
</dbReference>
<accession>A0A1B2EVZ6</accession>
<reference evidence="1" key="1">
    <citation type="submission" date="2016-07" db="EMBL/GenBank/DDBJ databases">
        <title>Microvirga ossetica sp. nov. a new species of rhizobia isolated from root nodules of the legume species Vicia alpestris Steven originated from North Ossetia region in the Caucasus.</title>
        <authorList>
            <person name="Safronova V.I."/>
            <person name="Kuznetsova I.G."/>
            <person name="Sazanova A.L."/>
            <person name="Belimov A."/>
            <person name="Andronov E."/>
            <person name="Osledkin Y.S."/>
            <person name="Onishchuk O.P."/>
            <person name="Kurchak O.N."/>
            <person name="Shaposhnikov A.I."/>
            <person name="Willems A."/>
            <person name="Tikhonovich I.A."/>
        </authorList>
    </citation>
    <scope>NUCLEOTIDE SEQUENCE [LARGE SCALE GENOMIC DNA]</scope>
    <source>
        <strain evidence="1">V5/3M</strain>
        <plasmid evidence="1">unnamed2</plasmid>
    </source>
</reference>
<dbReference type="EMBL" id="CP016619">
    <property type="protein sequence ID" value="ANY84128.1"/>
    <property type="molecule type" value="Genomic_DNA"/>
</dbReference>
<gene>
    <name evidence="1" type="ORF">BB934_38420</name>
</gene>